<sequence>MALICDQLSVVNPVVPFSRAIPEGLQYGHQVTIKGMFLPSCGTRFAVNFQTGFSDSDIAFHFNSRFEEGGYVACNTTQKGQWGPEERRMINPFQMGIPFEISFLVENPGFQDTRVDSDQRTISEVQSYSSPCDSPESKEQKPKGTKPLLPEARALD</sequence>
<dbReference type="GO" id="GO:0030246">
    <property type="term" value="F:carbohydrate binding"/>
    <property type="evidence" value="ECO:0007669"/>
    <property type="project" value="UniProtKB-UniRule"/>
</dbReference>
<proteinExistence type="predicted"/>
<dbReference type="Gene3D" id="2.60.120.200">
    <property type="match status" value="1"/>
</dbReference>
<protein>
    <recommendedName>
        <fullName evidence="2">Galectin</fullName>
    </recommendedName>
</protein>
<dbReference type="PANTHER" id="PTHR11346">
    <property type="entry name" value="GALECTIN"/>
    <property type="match status" value="1"/>
</dbReference>
<dbReference type="PANTHER" id="PTHR11346:SF147">
    <property type="entry name" value="GALECTIN"/>
    <property type="match status" value="1"/>
</dbReference>
<feature type="domain" description="Galectin" evidence="4">
    <location>
        <begin position="17"/>
        <end position="156"/>
    </location>
</feature>
<keyword evidence="1 2" id="KW-0430">Lectin</keyword>
<evidence type="ECO:0000256" key="3">
    <source>
        <dbReference type="SAM" id="MobiDB-lite"/>
    </source>
</evidence>
<keyword evidence="6" id="KW-1185">Reference proteome</keyword>
<gene>
    <name evidence="5" type="ORF">MDA_GLEAN10000972</name>
</gene>
<dbReference type="EMBL" id="KB112466">
    <property type="protein sequence ID" value="ELK24791.1"/>
    <property type="molecule type" value="Genomic_DNA"/>
</dbReference>
<accession>L5LFW6</accession>
<evidence type="ECO:0000259" key="4">
    <source>
        <dbReference type="PROSITE" id="PS51304"/>
    </source>
</evidence>
<organism evidence="5 6">
    <name type="scientific">Myotis davidii</name>
    <name type="common">David's myotis</name>
    <dbReference type="NCBI Taxonomy" id="225400"/>
    <lineage>
        <taxon>Eukaryota</taxon>
        <taxon>Metazoa</taxon>
        <taxon>Chordata</taxon>
        <taxon>Craniata</taxon>
        <taxon>Vertebrata</taxon>
        <taxon>Euteleostomi</taxon>
        <taxon>Mammalia</taxon>
        <taxon>Eutheria</taxon>
        <taxon>Laurasiatheria</taxon>
        <taxon>Chiroptera</taxon>
        <taxon>Yangochiroptera</taxon>
        <taxon>Vespertilionidae</taxon>
        <taxon>Myotis</taxon>
    </lineage>
</organism>
<evidence type="ECO:0000256" key="2">
    <source>
        <dbReference type="RuleBase" id="RU102079"/>
    </source>
</evidence>
<dbReference type="AlphaFoldDB" id="L5LFW6"/>
<dbReference type="Proteomes" id="UP000010556">
    <property type="component" value="Unassembled WGS sequence"/>
</dbReference>
<evidence type="ECO:0000313" key="6">
    <source>
        <dbReference type="Proteomes" id="UP000010556"/>
    </source>
</evidence>
<dbReference type="eggNOG" id="KOG3587">
    <property type="taxonomic scope" value="Eukaryota"/>
</dbReference>
<dbReference type="CDD" id="cd00070">
    <property type="entry name" value="GLECT"/>
    <property type="match status" value="1"/>
</dbReference>
<dbReference type="Pfam" id="PF00337">
    <property type="entry name" value="Gal-bind_lectin"/>
    <property type="match status" value="1"/>
</dbReference>
<dbReference type="PROSITE" id="PS51304">
    <property type="entry name" value="GALECTIN"/>
    <property type="match status" value="1"/>
</dbReference>
<feature type="compositionally biased region" description="Polar residues" evidence="3">
    <location>
        <begin position="122"/>
        <end position="132"/>
    </location>
</feature>
<dbReference type="InterPro" id="IPR044156">
    <property type="entry name" value="Galectin-like"/>
</dbReference>
<dbReference type="InterPro" id="IPR001079">
    <property type="entry name" value="Galectin_CRD"/>
</dbReference>
<dbReference type="InterPro" id="IPR013320">
    <property type="entry name" value="ConA-like_dom_sf"/>
</dbReference>
<dbReference type="SMART" id="SM00276">
    <property type="entry name" value="GLECT"/>
    <property type="match status" value="1"/>
</dbReference>
<evidence type="ECO:0000256" key="1">
    <source>
        <dbReference type="ARBA" id="ARBA00022734"/>
    </source>
</evidence>
<reference evidence="6" key="1">
    <citation type="journal article" date="2013" name="Science">
        <title>Comparative analysis of bat genomes provides insight into the evolution of flight and immunity.</title>
        <authorList>
            <person name="Zhang G."/>
            <person name="Cowled C."/>
            <person name="Shi Z."/>
            <person name="Huang Z."/>
            <person name="Bishop-Lilly K.A."/>
            <person name="Fang X."/>
            <person name="Wynne J.W."/>
            <person name="Xiong Z."/>
            <person name="Baker M.L."/>
            <person name="Zhao W."/>
            <person name="Tachedjian M."/>
            <person name="Zhu Y."/>
            <person name="Zhou P."/>
            <person name="Jiang X."/>
            <person name="Ng J."/>
            <person name="Yang L."/>
            <person name="Wu L."/>
            <person name="Xiao J."/>
            <person name="Feng Y."/>
            <person name="Chen Y."/>
            <person name="Sun X."/>
            <person name="Zhang Y."/>
            <person name="Marsh G.A."/>
            <person name="Crameri G."/>
            <person name="Broder C.C."/>
            <person name="Frey K.G."/>
            <person name="Wang L.F."/>
            <person name="Wang J."/>
        </authorList>
    </citation>
    <scope>NUCLEOTIDE SEQUENCE [LARGE SCALE GENOMIC DNA]</scope>
</reference>
<dbReference type="SMART" id="SM00908">
    <property type="entry name" value="Gal-bind_lectin"/>
    <property type="match status" value="1"/>
</dbReference>
<name>L5LFW6_MYODS</name>
<feature type="region of interest" description="Disordered" evidence="3">
    <location>
        <begin position="120"/>
        <end position="156"/>
    </location>
</feature>
<evidence type="ECO:0000313" key="5">
    <source>
        <dbReference type="EMBL" id="ELK24791.1"/>
    </source>
</evidence>
<dbReference type="SUPFAM" id="SSF49899">
    <property type="entry name" value="Concanavalin A-like lectins/glucanases"/>
    <property type="match status" value="1"/>
</dbReference>